<organism evidence="1">
    <name type="scientific">Anguilla anguilla</name>
    <name type="common">European freshwater eel</name>
    <name type="synonym">Muraena anguilla</name>
    <dbReference type="NCBI Taxonomy" id="7936"/>
    <lineage>
        <taxon>Eukaryota</taxon>
        <taxon>Metazoa</taxon>
        <taxon>Chordata</taxon>
        <taxon>Craniata</taxon>
        <taxon>Vertebrata</taxon>
        <taxon>Euteleostomi</taxon>
        <taxon>Actinopterygii</taxon>
        <taxon>Neopterygii</taxon>
        <taxon>Teleostei</taxon>
        <taxon>Anguilliformes</taxon>
        <taxon>Anguillidae</taxon>
        <taxon>Anguilla</taxon>
    </lineage>
</organism>
<proteinExistence type="predicted"/>
<reference evidence="1" key="1">
    <citation type="submission" date="2014-11" db="EMBL/GenBank/DDBJ databases">
        <authorList>
            <person name="Amaro Gonzalez C."/>
        </authorList>
    </citation>
    <scope>NUCLEOTIDE SEQUENCE</scope>
</reference>
<reference evidence="1" key="2">
    <citation type="journal article" date="2015" name="Fish Shellfish Immunol.">
        <title>Early steps in the European eel (Anguilla anguilla)-Vibrio vulnificus interaction in the gills: Role of the RtxA13 toxin.</title>
        <authorList>
            <person name="Callol A."/>
            <person name="Pajuelo D."/>
            <person name="Ebbesson L."/>
            <person name="Teles M."/>
            <person name="MacKenzie S."/>
            <person name="Amaro C."/>
        </authorList>
    </citation>
    <scope>NUCLEOTIDE SEQUENCE</scope>
</reference>
<protein>
    <submittedName>
        <fullName evidence="1">Uncharacterized protein</fullName>
    </submittedName>
</protein>
<name>A0A0E9VD27_ANGAN</name>
<sequence length="27" mass="3069">MFSSATLKSRFIIFVQLSKMEAPHCVP</sequence>
<accession>A0A0E9VD27</accession>
<dbReference type="EMBL" id="GBXM01032553">
    <property type="protein sequence ID" value="JAH76024.1"/>
    <property type="molecule type" value="Transcribed_RNA"/>
</dbReference>
<evidence type="ECO:0000313" key="1">
    <source>
        <dbReference type="EMBL" id="JAH76024.1"/>
    </source>
</evidence>
<dbReference type="AlphaFoldDB" id="A0A0E9VD27"/>